<dbReference type="AlphaFoldDB" id="A0A0V0GUC6"/>
<protein>
    <submittedName>
        <fullName evidence="1">Putative ovule protein</fullName>
    </submittedName>
</protein>
<accession>A0A0V0GUC6</accession>
<sequence>MQYLPVKFTKLKVECNQQITTEISKVNTKVHEDCSRKPFLLCMSMISQYLADISRKNSISLLKFERK</sequence>
<evidence type="ECO:0000313" key="1">
    <source>
        <dbReference type="EMBL" id="JAP11704.1"/>
    </source>
</evidence>
<reference evidence="1" key="1">
    <citation type="submission" date="2015-12" db="EMBL/GenBank/DDBJ databases">
        <title>Gene expression during late stages of embryo sac development: a critical building block for successful pollen-pistil interactions.</title>
        <authorList>
            <person name="Liu Y."/>
            <person name="Joly V."/>
            <person name="Sabar M."/>
            <person name="Matton D.P."/>
        </authorList>
    </citation>
    <scope>NUCLEOTIDE SEQUENCE</scope>
</reference>
<name>A0A0V0GUC6_SOLCH</name>
<dbReference type="EMBL" id="GEDG01030853">
    <property type="protein sequence ID" value="JAP11704.1"/>
    <property type="molecule type" value="Transcribed_RNA"/>
</dbReference>
<proteinExistence type="predicted"/>
<organism evidence="1">
    <name type="scientific">Solanum chacoense</name>
    <name type="common">Chaco potato</name>
    <dbReference type="NCBI Taxonomy" id="4108"/>
    <lineage>
        <taxon>Eukaryota</taxon>
        <taxon>Viridiplantae</taxon>
        <taxon>Streptophyta</taxon>
        <taxon>Embryophyta</taxon>
        <taxon>Tracheophyta</taxon>
        <taxon>Spermatophyta</taxon>
        <taxon>Magnoliopsida</taxon>
        <taxon>eudicotyledons</taxon>
        <taxon>Gunneridae</taxon>
        <taxon>Pentapetalae</taxon>
        <taxon>asterids</taxon>
        <taxon>lamiids</taxon>
        <taxon>Solanales</taxon>
        <taxon>Solanaceae</taxon>
        <taxon>Solanoideae</taxon>
        <taxon>Solaneae</taxon>
        <taxon>Solanum</taxon>
    </lineage>
</organism>